<dbReference type="InterPro" id="IPR027417">
    <property type="entry name" value="P-loop_NTPase"/>
</dbReference>
<dbReference type="RefSeq" id="WP_102064659.1">
    <property type="nucleotide sequence ID" value="NZ_PKQE01000001.1"/>
</dbReference>
<dbReference type="EMBL" id="PKQE01000001">
    <property type="protein sequence ID" value="PLC44163.1"/>
    <property type="molecule type" value="Genomic_DNA"/>
</dbReference>
<comment type="caution">
    <text evidence="3">The sequence shown here is derived from an EMBL/GenBank/DDBJ whole genome shotgun (WGS) entry which is preliminary data.</text>
</comment>
<feature type="domain" description="Response regulatory" evidence="2">
    <location>
        <begin position="3"/>
        <end position="120"/>
    </location>
</feature>
<dbReference type="Gene3D" id="3.40.50.300">
    <property type="entry name" value="P-loop containing nucleotide triphosphate hydrolases"/>
    <property type="match status" value="1"/>
</dbReference>
<dbReference type="Gene3D" id="3.40.50.2300">
    <property type="match status" value="1"/>
</dbReference>
<dbReference type="PANTHER" id="PTHR43384">
    <property type="entry name" value="SEPTUM SITE-DETERMINING PROTEIN MIND HOMOLOG, CHLOROPLASTIC-RELATED"/>
    <property type="match status" value="1"/>
</dbReference>
<dbReference type="GO" id="GO:0051782">
    <property type="term" value="P:negative regulation of cell division"/>
    <property type="evidence" value="ECO:0007669"/>
    <property type="project" value="TreeGrafter"/>
</dbReference>
<dbReference type="AlphaFoldDB" id="A0A2N4TWT4"/>
<accession>A0A2N4TWT4</accession>
<comment type="caution">
    <text evidence="1">Lacks conserved residue(s) required for the propagation of feature annotation.</text>
</comment>
<dbReference type="InterPro" id="IPR011006">
    <property type="entry name" value="CheY-like_superfamily"/>
</dbReference>
<dbReference type="SUPFAM" id="SSF52540">
    <property type="entry name" value="P-loop containing nucleoside triphosphate hydrolases"/>
    <property type="match status" value="1"/>
</dbReference>
<dbReference type="GO" id="GO:0005524">
    <property type="term" value="F:ATP binding"/>
    <property type="evidence" value="ECO:0007669"/>
    <property type="project" value="TreeGrafter"/>
</dbReference>
<organism evidence="3 4">
    <name type="scientific">Ralstonia pickettii</name>
    <name type="common">Burkholderia pickettii</name>
    <dbReference type="NCBI Taxonomy" id="329"/>
    <lineage>
        <taxon>Bacteria</taxon>
        <taxon>Pseudomonadati</taxon>
        <taxon>Pseudomonadota</taxon>
        <taxon>Betaproteobacteria</taxon>
        <taxon>Burkholderiales</taxon>
        <taxon>Burkholderiaceae</taxon>
        <taxon>Ralstonia</taxon>
    </lineage>
</organism>
<dbReference type="InterPro" id="IPR001789">
    <property type="entry name" value="Sig_transdc_resp-reg_receiver"/>
</dbReference>
<proteinExistence type="predicted"/>
<evidence type="ECO:0000313" key="4">
    <source>
        <dbReference type="Proteomes" id="UP000234456"/>
    </source>
</evidence>
<dbReference type="Pfam" id="PF13614">
    <property type="entry name" value="AAA_31"/>
    <property type="match status" value="1"/>
</dbReference>
<sequence>MAKIALVSADESHLQYLAGLIAQATSHVVQRTCAAPAKALGQPGLAQGADLLILEAATFSADDIQQLRRLTTDRPDTLCMLLTENPSADLLMRAMRAGVQCVLPWPPDAHEFRDELQRCTSHALSGSRNEGQVLSFLSCKGGSGTTFTAANFAHVLSARHGKHVLLVDLCQQYGDAAFLVTDQTPPATLANVCNQIDRLDAALLDTCVTHVGPDFDVLAGAGDPIKAGEIKAMHLERLLTLAASMYDVVVFDLGQDINPASILVLDHSSVIYAVLQLNLAYLRAGRRLMEICHSLGYRAERLKLVVNQYDKRVPFTQNTLESAFGMPVSHVLPYDPATVRDAVNQGRPVLDVAENSPISRALTDMARQLFPATQPQRDGLLRKLFGHANQVPAPVRA</sequence>
<dbReference type="GO" id="GO:0005829">
    <property type="term" value="C:cytosol"/>
    <property type="evidence" value="ECO:0007669"/>
    <property type="project" value="TreeGrafter"/>
</dbReference>
<dbReference type="InterPro" id="IPR050625">
    <property type="entry name" value="ParA/MinD_ATPase"/>
</dbReference>
<dbReference type="GO" id="GO:0000160">
    <property type="term" value="P:phosphorelay signal transduction system"/>
    <property type="evidence" value="ECO:0007669"/>
    <property type="project" value="InterPro"/>
</dbReference>
<dbReference type="PROSITE" id="PS50110">
    <property type="entry name" value="RESPONSE_REGULATORY"/>
    <property type="match status" value="1"/>
</dbReference>
<dbReference type="OrthoDB" id="9768734at2"/>
<dbReference type="SUPFAM" id="SSF52172">
    <property type="entry name" value="CheY-like"/>
    <property type="match status" value="1"/>
</dbReference>
<protein>
    <submittedName>
        <fullName evidence="3">Pilus assembly protein</fullName>
    </submittedName>
</protein>
<dbReference type="PANTHER" id="PTHR43384:SF13">
    <property type="entry name" value="SLR0110 PROTEIN"/>
    <property type="match status" value="1"/>
</dbReference>
<dbReference type="GO" id="GO:0009898">
    <property type="term" value="C:cytoplasmic side of plasma membrane"/>
    <property type="evidence" value="ECO:0007669"/>
    <property type="project" value="TreeGrafter"/>
</dbReference>
<evidence type="ECO:0000313" key="3">
    <source>
        <dbReference type="EMBL" id="PLC44163.1"/>
    </source>
</evidence>
<dbReference type="InterPro" id="IPR025669">
    <property type="entry name" value="AAA_dom"/>
</dbReference>
<dbReference type="Proteomes" id="UP000234456">
    <property type="component" value="Unassembled WGS sequence"/>
</dbReference>
<name>A0A2N4TWT4_RALPI</name>
<gene>
    <name evidence="3" type="ORF">C0Q88_05550</name>
</gene>
<evidence type="ECO:0000259" key="2">
    <source>
        <dbReference type="PROSITE" id="PS50110"/>
    </source>
</evidence>
<dbReference type="GO" id="GO:0016887">
    <property type="term" value="F:ATP hydrolysis activity"/>
    <property type="evidence" value="ECO:0007669"/>
    <property type="project" value="TreeGrafter"/>
</dbReference>
<reference evidence="3 4" key="1">
    <citation type="submission" date="2017-12" db="EMBL/GenBank/DDBJ databases">
        <title>Draft genome sequence of Ralstonia pickettii 52.</title>
        <authorList>
            <person name="Zheng B."/>
        </authorList>
    </citation>
    <scope>NUCLEOTIDE SEQUENCE [LARGE SCALE GENOMIC DNA]</scope>
    <source>
        <strain evidence="3 4">52</strain>
    </source>
</reference>
<evidence type="ECO:0000256" key="1">
    <source>
        <dbReference type="PROSITE-ProRule" id="PRU00169"/>
    </source>
</evidence>